<feature type="region of interest" description="Disordered" evidence="4">
    <location>
        <begin position="316"/>
        <end position="336"/>
    </location>
</feature>
<dbReference type="SUPFAM" id="SSF52540">
    <property type="entry name" value="P-loop containing nucleoside triphosphate hydrolases"/>
    <property type="match status" value="1"/>
</dbReference>
<evidence type="ECO:0000313" key="6">
    <source>
        <dbReference type="EMBL" id="CAL1548182.1"/>
    </source>
</evidence>
<sequence>MDLLLIGKTGNGKSATGNSILGRNVFKSESCTTSVTKEVSYEHAEYKGRVIKVVDGPGVGDTSGIKDLSKATILVMDAMQDAILLNPKGYHAFLLVVRYGGRFTVEDKEVIRILKGIFGQAFVKNFCILIVTCGENFDTEERQQKGKTFKSWCREQLGTFQELLQECDNRAILFDNKTKHEFVRKKQMNKLMKTVDRLKSSGQRYSDENFQKVHAARESLLLEIEEPIIREETSSQLSIILQNIEKLSNENSFSKLQSLYELFKSTQDLYERIFETDKGTGILNASLSAVKDLEKTLVHKISASTREMIEMGEGRDIEDGNGALQPNEQLSPEVEMRKKIPIVGVES</sequence>
<evidence type="ECO:0000313" key="7">
    <source>
        <dbReference type="Proteomes" id="UP001497497"/>
    </source>
</evidence>
<feature type="domain" description="AIG1-type G" evidence="5">
    <location>
        <begin position="1"/>
        <end position="214"/>
    </location>
</feature>
<protein>
    <recommendedName>
        <fullName evidence="5">AIG1-type G domain-containing protein</fullName>
    </recommendedName>
</protein>
<dbReference type="InterPro" id="IPR006703">
    <property type="entry name" value="G_AIG1"/>
</dbReference>
<gene>
    <name evidence="6" type="ORF">GSLYS_00021499001</name>
</gene>
<dbReference type="Pfam" id="PF04548">
    <property type="entry name" value="AIG1"/>
    <property type="match status" value="1"/>
</dbReference>
<reference evidence="6 7" key="1">
    <citation type="submission" date="2024-04" db="EMBL/GenBank/DDBJ databases">
        <authorList>
            <consortium name="Genoscope - CEA"/>
            <person name="William W."/>
        </authorList>
    </citation>
    <scope>NUCLEOTIDE SEQUENCE [LARGE SCALE GENOMIC DNA]</scope>
</reference>
<evidence type="ECO:0000256" key="4">
    <source>
        <dbReference type="SAM" id="MobiDB-lite"/>
    </source>
</evidence>
<dbReference type="Gene3D" id="3.40.50.300">
    <property type="entry name" value="P-loop containing nucleotide triphosphate hydrolases"/>
    <property type="match status" value="1"/>
</dbReference>
<accession>A0AAV2IQU6</accession>
<dbReference type="InterPro" id="IPR045058">
    <property type="entry name" value="GIMA/IAN/Toc"/>
</dbReference>
<dbReference type="GO" id="GO:0005525">
    <property type="term" value="F:GTP binding"/>
    <property type="evidence" value="ECO:0007669"/>
    <property type="project" value="UniProtKB-KW"/>
</dbReference>
<dbReference type="AlphaFoldDB" id="A0AAV2IQU6"/>
<evidence type="ECO:0000259" key="5">
    <source>
        <dbReference type="PROSITE" id="PS51720"/>
    </source>
</evidence>
<comment type="caution">
    <text evidence="6">The sequence shown here is derived from an EMBL/GenBank/DDBJ whole genome shotgun (WGS) entry which is preliminary data.</text>
</comment>
<organism evidence="6 7">
    <name type="scientific">Lymnaea stagnalis</name>
    <name type="common">Great pond snail</name>
    <name type="synonym">Helix stagnalis</name>
    <dbReference type="NCBI Taxonomy" id="6523"/>
    <lineage>
        <taxon>Eukaryota</taxon>
        <taxon>Metazoa</taxon>
        <taxon>Spiralia</taxon>
        <taxon>Lophotrochozoa</taxon>
        <taxon>Mollusca</taxon>
        <taxon>Gastropoda</taxon>
        <taxon>Heterobranchia</taxon>
        <taxon>Euthyneura</taxon>
        <taxon>Panpulmonata</taxon>
        <taxon>Hygrophila</taxon>
        <taxon>Lymnaeoidea</taxon>
        <taxon>Lymnaeidae</taxon>
        <taxon>Lymnaea</taxon>
    </lineage>
</organism>
<comment type="similarity">
    <text evidence="1">Belongs to the TRAFAC class TrmE-Era-EngA-EngB-Septin-like GTPase superfamily. AIG1/Toc34/Toc159-like paraseptin GTPase family. IAN subfamily.</text>
</comment>
<dbReference type="EMBL" id="CAXITT010001204">
    <property type="protein sequence ID" value="CAL1548182.1"/>
    <property type="molecule type" value="Genomic_DNA"/>
</dbReference>
<evidence type="ECO:0000256" key="3">
    <source>
        <dbReference type="ARBA" id="ARBA00023134"/>
    </source>
</evidence>
<dbReference type="PROSITE" id="PS51720">
    <property type="entry name" value="G_AIG1"/>
    <property type="match status" value="1"/>
</dbReference>
<proteinExistence type="inferred from homology"/>
<keyword evidence="7" id="KW-1185">Reference proteome</keyword>
<dbReference type="FunFam" id="3.40.50.300:FF:000840">
    <property type="entry name" value="Immune-associated nucleotide-binding protein 9"/>
    <property type="match status" value="1"/>
</dbReference>
<keyword evidence="2" id="KW-0547">Nucleotide-binding</keyword>
<name>A0AAV2IQU6_LYMST</name>
<evidence type="ECO:0000256" key="1">
    <source>
        <dbReference type="ARBA" id="ARBA00008535"/>
    </source>
</evidence>
<dbReference type="PANTHER" id="PTHR10903:SF184">
    <property type="entry name" value="GTP-BINDING PROTEIN A"/>
    <property type="match status" value="1"/>
</dbReference>
<dbReference type="Proteomes" id="UP001497497">
    <property type="component" value="Unassembled WGS sequence"/>
</dbReference>
<evidence type="ECO:0000256" key="2">
    <source>
        <dbReference type="ARBA" id="ARBA00022741"/>
    </source>
</evidence>
<dbReference type="PANTHER" id="PTHR10903">
    <property type="entry name" value="GTPASE, IMAP FAMILY MEMBER-RELATED"/>
    <property type="match status" value="1"/>
</dbReference>
<dbReference type="InterPro" id="IPR027417">
    <property type="entry name" value="P-loop_NTPase"/>
</dbReference>
<keyword evidence="3" id="KW-0342">GTP-binding</keyword>